<dbReference type="SUPFAM" id="SSF53383">
    <property type="entry name" value="PLP-dependent transferases"/>
    <property type="match status" value="1"/>
</dbReference>
<dbReference type="GO" id="GO:0030170">
    <property type="term" value="F:pyridoxal phosphate binding"/>
    <property type="evidence" value="ECO:0007669"/>
    <property type="project" value="InterPro"/>
</dbReference>
<feature type="domain" description="Aminotransferase class I/classII large" evidence="3">
    <location>
        <begin position="208"/>
        <end position="530"/>
    </location>
</feature>
<dbReference type="GO" id="GO:0006520">
    <property type="term" value="P:amino acid metabolic process"/>
    <property type="evidence" value="ECO:0007669"/>
    <property type="project" value="TreeGrafter"/>
</dbReference>
<evidence type="ECO:0000313" key="4">
    <source>
        <dbReference type="EMBL" id="GEN12625.1"/>
    </source>
</evidence>
<dbReference type="InterPro" id="IPR050478">
    <property type="entry name" value="Ethylene_sulfur-biosynth"/>
</dbReference>
<dbReference type="EMBL" id="BJXR01000065">
    <property type="protein sequence ID" value="GEN12625.1"/>
    <property type="molecule type" value="Genomic_DNA"/>
</dbReference>
<evidence type="ECO:0000313" key="5">
    <source>
        <dbReference type="EMBL" id="SET83858.1"/>
    </source>
</evidence>
<dbReference type="InterPro" id="IPR022518">
    <property type="entry name" value="Aspartate_4-decarboxylase"/>
</dbReference>
<evidence type="ECO:0000313" key="7">
    <source>
        <dbReference type="Proteomes" id="UP000321514"/>
    </source>
</evidence>
<keyword evidence="4" id="KW-0808">Transferase</keyword>
<dbReference type="GO" id="GO:0008483">
    <property type="term" value="F:transaminase activity"/>
    <property type="evidence" value="ECO:0007669"/>
    <property type="project" value="UniProtKB-KW"/>
</dbReference>
<reference evidence="4 7" key="2">
    <citation type="submission" date="2019-07" db="EMBL/GenBank/DDBJ databases">
        <title>Whole genome shotgun sequence of Myxococcus fulvus NBRC 100333.</title>
        <authorList>
            <person name="Hosoyama A."/>
            <person name="Uohara A."/>
            <person name="Ohji S."/>
            <person name="Ichikawa N."/>
        </authorList>
    </citation>
    <scope>NUCLEOTIDE SEQUENCE [LARGE SCALE GENOMIC DNA]</scope>
    <source>
        <strain evidence="4 7">NBRC 100333</strain>
    </source>
</reference>
<dbReference type="Gene3D" id="1.10.20.110">
    <property type="match status" value="1"/>
</dbReference>
<dbReference type="OrthoDB" id="9804407at2"/>
<keyword evidence="6" id="KW-1185">Reference proteome</keyword>
<keyword evidence="1" id="KW-0663">Pyridoxal phosphate</keyword>
<dbReference type="NCBIfam" id="TIGR03801">
    <property type="entry name" value="asp_4_decarbox"/>
    <property type="match status" value="1"/>
</dbReference>
<gene>
    <name evidence="4" type="ORF">MFU01_76620</name>
    <name evidence="5" type="ORF">SAMN05443572_103441</name>
</gene>
<organism evidence="4 7">
    <name type="scientific">Myxococcus fulvus</name>
    <dbReference type="NCBI Taxonomy" id="33"/>
    <lineage>
        <taxon>Bacteria</taxon>
        <taxon>Pseudomonadati</taxon>
        <taxon>Myxococcota</taxon>
        <taxon>Myxococcia</taxon>
        <taxon>Myxococcales</taxon>
        <taxon>Cystobacterineae</taxon>
        <taxon>Myxococcaceae</taxon>
        <taxon>Myxococcus</taxon>
    </lineage>
</organism>
<dbReference type="STRING" id="1334629.MFUL124B02_23065"/>
<dbReference type="Pfam" id="PF00155">
    <property type="entry name" value="Aminotran_1_2"/>
    <property type="match status" value="1"/>
</dbReference>
<evidence type="ECO:0000256" key="2">
    <source>
        <dbReference type="SAM" id="MobiDB-lite"/>
    </source>
</evidence>
<dbReference type="CDD" id="cd00609">
    <property type="entry name" value="AAT_like"/>
    <property type="match status" value="1"/>
</dbReference>
<dbReference type="Proteomes" id="UP000321514">
    <property type="component" value="Unassembled WGS sequence"/>
</dbReference>
<proteinExistence type="predicted"/>
<keyword evidence="4" id="KW-0032">Aminotransferase</keyword>
<dbReference type="Gene3D" id="3.40.640.10">
    <property type="entry name" value="Type I PLP-dependent aspartate aminotransferase-like (Major domain)"/>
    <property type="match status" value="1"/>
</dbReference>
<dbReference type="InterPro" id="IPR004839">
    <property type="entry name" value="Aminotransferase_I/II_large"/>
</dbReference>
<dbReference type="InterPro" id="IPR015422">
    <property type="entry name" value="PyrdxlP-dep_Trfase_small"/>
</dbReference>
<accession>A0A511TEM3</accession>
<dbReference type="Gene3D" id="3.90.1150.10">
    <property type="entry name" value="Aspartate Aminotransferase, domain 1"/>
    <property type="match status" value="1"/>
</dbReference>
<name>A0A511TEM3_MYXFU</name>
<feature type="region of interest" description="Disordered" evidence="2">
    <location>
        <begin position="1"/>
        <end position="23"/>
    </location>
</feature>
<dbReference type="RefSeq" id="WP_074952449.1">
    <property type="nucleotide sequence ID" value="NZ_BJXR01000065.1"/>
</dbReference>
<evidence type="ECO:0000313" key="6">
    <source>
        <dbReference type="Proteomes" id="UP000183760"/>
    </source>
</evidence>
<dbReference type="Proteomes" id="UP000183760">
    <property type="component" value="Unassembled WGS sequence"/>
</dbReference>
<dbReference type="AlphaFoldDB" id="A0A511TEM3"/>
<reference evidence="5 6" key="1">
    <citation type="submission" date="2016-10" db="EMBL/GenBank/DDBJ databases">
        <authorList>
            <person name="Varghese N."/>
            <person name="Submissions S."/>
        </authorList>
    </citation>
    <scope>NUCLEOTIDE SEQUENCE [LARGE SCALE GENOMIC DNA]</scope>
    <source>
        <strain evidence="5 6">DSM 16525</strain>
    </source>
</reference>
<comment type="caution">
    <text evidence="4">The sequence shown here is derived from an EMBL/GenBank/DDBJ whole genome shotgun (WGS) entry which is preliminary data.</text>
</comment>
<dbReference type="InterPro" id="IPR015424">
    <property type="entry name" value="PyrdxlP-dep_Trfase"/>
</dbReference>
<dbReference type="PANTHER" id="PTHR43795:SF2">
    <property type="entry name" value="BIFUNCTIONAL ASPARTATE AMINOTRANSFERASE AND GLUTAMATE_ASPARTATE-PREPHENATE AMINOTRANSFERASE"/>
    <property type="match status" value="1"/>
</dbReference>
<dbReference type="PANTHER" id="PTHR43795">
    <property type="entry name" value="BIFUNCTIONAL ASPARTATE AMINOTRANSFERASE AND GLUTAMATE/ASPARTATE-PREPHENATE AMINOTRANSFERASE-RELATED"/>
    <property type="match status" value="1"/>
</dbReference>
<evidence type="ECO:0000259" key="3">
    <source>
        <dbReference type="Pfam" id="PF00155"/>
    </source>
</evidence>
<sequence>METRTETETSVREETDTTTPRELHKLSPFELKDTLIEMADESAKTRAAVMLNAGRGNPNWIATTPREAFFLMGQFALSESRRTWNEPEVGLAGMPKSPGIARRLRDFLDGQEDSAAVRLLRDSLEHGVRELGFDENAFVWELTDAAIGDNYPVPDRMLVHAERIVRAYLAKEMCDGRPPPGRFDLFAVEGGTAAMTYIFRSLMVNGLLQKGDTIALGTPIFTPYLEIPRLEEFDLRTVDIRQSEMSEEGRHVWQYPESELRKLEDPRIKAFFVVHPGNPGATAMRRESLDLLVDIVRKKRPDLLLLTDDVYGTFVEGFRSLAAELPHNTLLVYSYSKHFGCTGWRLGVVALHEDNIIDDMISRLPAAQREMLEERYGSITLEPERLKFIDRMVADSRAVALNHTAGLSLPQQLQMSLFSLFALLDKDDAYKKRCRRICRERLAALYQGMGVDLPEDPLRSAYYQTLDLEAWGRKHVGKDFVEYEEARHDPLDIVLALARRHGVVLLNGSGFEGPEWSARVSLANLDDEAYPRIGQGLKDIVIRAIQEWKGRKLDS</sequence>
<evidence type="ECO:0000256" key="1">
    <source>
        <dbReference type="ARBA" id="ARBA00022898"/>
    </source>
</evidence>
<dbReference type="InterPro" id="IPR015421">
    <property type="entry name" value="PyrdxlP-dep_Trfase_major"/>
</dbReference>
<protein>
    <submittedName>
        <fullName evidence="5">Aspartate 4-decarboxylase</fullName>
    </submittedName>
    <submittedName>
        <fullName evidence="4">Aspartate aminotransferase</fullName>
    </submittedName>
</protein>
<dbReference type="EMBL" id="FOIB01000003">
    <property type="protein sequence ID" value="SET83858.1"/>
    <property type="molecule type" value="Genomic_DNA"/>
</dbReference>
<dbReference type="NCBIfam" id="NF006755">
    <property type="entry name" value="PRK09275.1"/>
    <property type="match status" value="1"/>
</dbReference>